<feature type="compositionally biased region" description="Basic and acidic residues" evidence="1">
    <location>
        <begin position="382"/>
        <end position="393"/>
    </location>
</feature>
<feature type="region of interest" description="Disordered" evidence="1">
    <location>
        <begin position="1"/>
        <end position="34"/>
    </location>
</feature>
<organism evidence="3 4">
    <name type="scientific">Dactylonectria macrodidyma</name>
    <dbReference type="NCBI Taxonomy" id="307937"/>
    <lineage>
        <taxon>Eukaryota</taxon>
        <taxon>Fungi</taxon>
        <taxon>Dikarya</taxon>
        <taxon>Ascomycota</taxon>
        <taxon>Pezizomycotina</taxon>
        <taxon>Sordariomycetes</taxon>
        <taxon>Hypocreomycetidae</taxon>
        <taxon>Hypocreales</taxon>
        <taxon>Nectriaceae</taxon>
        <taxon>Dactylonectria</taxon>
    </lineage>
</organism>
<reference evidence="3" key="1">
    <citation type="journal article" date="2021" name="Nat. Commun.">
        <title>Genetic determinants of endophytism in the Arabidopsis root mycobiome.</title>
        <authorList>
            <person name="Mesny F."/>
            <person name="Miyauchi S."/>
            <person name="Thiergart T."/>
            <person name="Pickel B."/>
            <person name="Atanasova L."/>
            <person name="Karlsson M."/>
            <person name="Huettel B."/>
            <person name="Barry K.W."/>
            <person name="Haridas S."/>
            <person name="Chen C."/>
            <person name="Bauer D."/>
            <person name="Andreopoulos W."/>
            <person name="Pangilinan J."/>
            <person name="LaButti K."/>
            <person name="Riley R."/>
            <person name="Lipzen A."/>
            <person name="Clum A."/>
            <person name="Drula E."/>
            <person name="Henrissat B."/>
            <person name="Kohler A."/>
            <person name="Grigoriev I.V."/>
            <person name="Martin F.M."/>
            <person name="Hacquard S."/>
        </authorList>
    </citation>
    <scope>NUCLEOTIDE SEQUENCE</scope>
    <source>
        <strain evidence="3">MPI-CAGE-AT-0147</strain>
    </source>
</reference>
<dbReference type="InterPro" id="IPR003163">
    <property type="entry name" value="Tscrpt_reg_HTH_APSES-type"/>
</dbReference>
<dbReference type="OrthoDB" id="5562739at2759"/>
<evidence type="ECO:0000313" key="3">
    <source>
        <dbReference type="EMBL" id="KAH7165521.1"/>
    </source>
</evidence>
<sequence>MLSLKTLLNPASPGREHVPFFQPSPTLSSPTSSASTNIHAMAAQRQNMHTNRNSTGRANLSKSKIRAPVNYPPYEKLDGEAVMELRRFRIQTFGFIQQSCSHIPYNSGKKGFFEKTGRESFEVFRYEFTLPGETTEFTVMWDYNVGLVRMTPFFKCCRYGKTIPAKMLGQNPGLKEISHSITGGSIAAQGYWMPYSCAKAVCATFCYHIAGALIPIFGPSFPAECFRPDSLEFGRMTIDPQLIVEATHEAEFSRRQHMNIAAAGFNGATSFPRSVRPSTLSPFDHEEYKFQLRPRFTCDSSWTPEDAESSYYSIPNSASSIRSAPQGYSVPSRPSSSWAPANHPSPQYDLYPDPSPYLSAVPSIPSFQPRNTSSPPGWSPKRRLDYEDSDHGYRASASPVMGSMSNTGHMSITSNMVNVDRRSNTRDMRLSTLLASGSPEPTPSRERTRVIDEKAEDAAAVLLLLGGKEKDQGHPPTAAGLPPIVSTVPGPFGPWFDDEHARKRQRTDSF</sequence>
<proteinExistence type="predicted"/>
<dbReference type="SUPFAM" id="SSF54616">
    <property type="entry name" value="DNA-binding domain of Mlu1-box binding protein MBP1"/>
    <property type="match status" value="1"/>
</dbReference>
<dbReference type="Proteomes" id="UP000738349">
    <property type="component" value="Unassembled WGS sequence"/>
</dbReference>
<feature type="compositionally biased region" description="Low complexity" evidence="1">
    <location>
        <begin position="23"/>
        <end position="34"/>
    </location>
</feature>
<dbReference type="PROSITE" id="PS51299">
    <property type="entry name" value="HTH_APSES"/>
    <property type="match status" value="1"/>
</dbReference>
<dbReference type="GO" id="GO:0030907">
    <property type="term" value="C:MBF transcription complex"/>
    <property type="evidence" value="ECO:0007669"/>
    <property type="project" value="TreeGrafter"/>
</dbReference>
<accession>A0A9P9FM50</accession>
<dbReference type="InterPro" id="IPR051642">
    <property type="entry name" value="SWI6-like"/>
</dbReference>
<dbReference type="GO" id="GO:0033309">
    <property type="term" value="C:SBF transcription complex"/>
    <property type="evidence" value="ECO:0007669"/>
    <property type="project" value="TreeGrafter"/>
</dbReference>
<evidence type="ECO:0000313" key="4">
    <source>
        <dbReference type="Proteomes" id="UP000738349"/>
    </source>
</evidence>
<dbReference type="InterPro" id="IPR036887">
    <property type="entry name" value="HTH_APSES_sf"/>
</dbReference>
<evidence type="ECO:0000256" key="1">
    <source>
        <dbReference type="SAM" id="MobiDB-lite"/>
    </source>
</evidence>
<feature type="region of interest" description="Disordered" evidence="1">
    <location>
        <begin position="322"/>
        <end position="406"/>
    </location>
</feature>
<dbReference type="AlphaFoldDB" id="A0A9P9FM50"/>
<dbReference type="GO" id="GO:0003677">
    <property type="term" value="F:DNA binding"/>
    <property type="evidence" value="ECO:0007669"/>
    <property type="project" value="InterPro"/>
</dbReference>
<gene>
    <name evidence="3" type="ORF">EDB81DRAFT_256053</name>
</gene>
<dbReference type="Gene3D" id="3.10.260.10">
    <property type="entry name" value="Transcription regulator HTH, APSES-type DNA-binding domain"/>
    <property type="match status" value="1"/>
</dbReference>
<feature type="domain" description="HTH APSES-type" evidence="2">
    <location>
        <begin position="110"/>
        <end position="228"/>
    </location>
</feature>
<dbReference type="PANTHER" id="PTHR43828:SF5">
    <property type="entry name" value="TRANSCRIPTIONAL REPRESSOR XBP1"/>
    <property type="match status" value="1"/>
</dbReference>
<dbReference type="GO" id="GO:0000981">
    <property type="term" value="F:DNA-binding transcription factor activity, RNA polymerase II-specific"/>
    <property type="evidence" value="ECO:0007669"/>
    <property type="project" value="UniProtKB-ARBA"/>
</dbReference>
<dbReference type="PANTHER" id="PTHR43828">
    <property type="entry name" value="ASPARAGINASE"/>
    <property type="match status" value="1"/>
</dbReference>
<name>A0A9P9FM50_9HYPO</name>
<protein>
    <recommendedName>
        <fullName evidence="2">HTH APSES-type domain-containing protein</fullName>
    </recommendedName>
</protein>
<dbReference type="EMBL" id="JAGMUV010000003">
    <property type="protein sequence ID" value="KAH7165521.1"/>
    <property type="molecule type" value="Genomic_DNA"/>
</dbReference>
<keyword evidence="4" id="KW-1185">Reference proteome</keyword>
<feature type="compositionally biased region" description="Polar residues" evidence="1">
    <location>
        <begin position="365"/>
        <end position="376"/>
    </location>
</feature>
<comment type="caution">
    <text evidence="3">The sequence shown here is derived from an EMBL/GenBank/DDBJ whole genome shotgun (WGS) entry which is preliminary data.</text>
</comment>
<evidence type="ECO:0000259" key="2">
    <source>
        <dbReference type="PROSITE" id="PS51299"/>
    </source>
</evidence>
<feature type="region of interest" description="Disordered" evidence="1">
    <location>
        <begin position="468"/>
        <end position="510"/>
    </location>
</feature>
<feature type="compositionally biased region" description="Basic and acidic residues" evidence="1">
    <location>
        <begin position="497"/>
        <end position="510"/>
    </location>
</feature>